<name>A0ACC3AK16_9EURO</name>
<comment type="caution">
    <text evidence="1">The sequence shown here is derived from an EMBL/GenBank/DDBJ whole genome shotgun (WGS) entry which is preliminary data.</text>
</comment>
<reference evidence="1" key="1">
    <citation type="submission" date="2022-10" db="EMBL/GenBank/DDBJ databases">
        <title>Culturing micro-colonial fungi from biological soil crusts in the Mojave desert and describing Neophaeococcomyces mojavensis, and introducing the new genera and species Taxawa tesnikishii.</title>
        <authorList>
            <person name="Kurbessoian T."/>
            <person name="Stajich J.E."/>
        </authorList>
    </citation>
    <scope>NUCLEOTIDE SEQUENCE</scope>
    <source>
        <strain evidence="1">JES_112</strain>
    </source>
</reference>
<dbReference type="Proteomes" id="UP001172386">
    <property type="component" value="Unassembled WGS sequence"/>
</dbReference>
<sequence>MIESPKQMPVDAPPRKRSSVTRFMMPFRSSKQNSPRTSIDSTRSSLDLDYTEDKPRRLSKPFVATRVQSVKTNDSTSSNGSNKLRKNSSASPTVSLSDVWERDRVTGEYKDHTNMLHSIAHEFDLQTPGSKLAIVETNTPAKPASELVSILPAHVWTHIVSNLSLPDLASLSLSCKTFRDLVPGNSIQSLNDPINFRARIDFLHRLNASLPNHLLCYVCGTHHARLNPGKETLRPSNIANPVFNCPYSSSSDPAKKFSRHRITFGRALPYPFLQLALRHHHHGSSHGIPAQDLGRRYKDRPEVGTWSHQTRWAVIDDHLYMRVVSSAFATPNLPPAGLRHLLYSREDFVPFFSVCAHWRDGNLMPTCKCALSHLPSPLTGSGVQRVAKELEHKWLKGPQSQIVTMCENCKPLRRCPECPTEYLVEIRLQEDRSEKDPTKLFKHAIIVTRWSDLGDGSAPWAPEWAAINGNTRRDRPFASTVKRKDSDPASPTAAAPLPPASETAPVTSPAPAVIEDYEAGKEPAYDSFAVLGRRAISGTFESFFNPEQIPPARLISLNPNNERLGEKGHNWY</sequence>
<evidence type="ECO:0000313" key="1">
    <source>
        <dbReference type="EMBL" id="KAJ9663977.1"/>
    </source>
</evidence>
<keyword evidence="2" id="KW-1185">Reference proteome</keyword>
<evidence type="ECO:0000313" key="2">
    <source>
        <dbReference type="Proteomes" id="UP001172386"/>
    </source>
</evidence>
<proteinExistence type="predicted"/>
<dbReference type="EMBL" id="JAPDRQ010000005">
    <property type="protein sequence ID" value="KAJ9663977.1"/>
    <property type="molecule type" value="Genomic_DNA"/>
</dbReference>
<accession>A0ACC3AK16</accession>
<organism evidence="1 2">
    <name type="scientific">Neophaeococcomyces mojaviensis</name>
    <dbReference type="NCBI Taxonomy" id="3383035"/>
    <lineage>
        <taxon>Eukaryota</taxon>
        <taxon>Fungi</taxon>
        <taxon>Dikarya</taxon>
        <taxon>Ascomycota</taxon>
        <taxon>Pezizomycotina</taxon>
        <taxon>Eurotiomycetes</taxon>
        <taxon>Chaetothyriomycetidae</taxon>
        <taxon>Chaetothyriales</taxon>
        <taxon>Chaetothyriales incertae sedis</taxon>
        <taxon>Neophaeococcomyces</taxon>
    </lineage>
</organism>
<protein>
    <submittedName>
        <fullName evidence="1">Uncharacterized protein</fullName>
    </submittedName>
</protein>
<gene>
    <name evidence="1" type="ORF">H2198_000480</name>
</gene>